<evidence type="ECO:0000313" key="3">
    <source>
        <dbReference type="Proteomes" id="UP001266305"/>
    </source>
</evidence>
<sequence length="249" mass="24481">MVTGGGAAPPGTVTEPLPSVIVLSAGRKMAAAAASGPGCSSAAGTGAAGVSEWLVLRDGCMHCDADGLHSLSYHPALNAILAVTSRGTIKVIDGTSGATLQASALSGECTVRWAGAGPAQSRGRKPPSPGARPRDLGEARWREGRAGGSDPAVKGGPEADGVGTLGLGFSSGCSWEERPASQGVVEGELPFGPGASGLAWFSARGPGEAVGLAAGLTPAASESALKPSLVGQEPAVCCSQTAGWWGWGK</sequence>
<organism evidence="2 3">
    <name type="scientific">Saguinus oedipus</name>
    <name type="common">Cotton-top tamarin</name>
    <name type="synonym">Oedipomidas oedipus</name>
    <dbReference type="NCBI Taxonomy" id="9490"/>
    <lineage>
        <taxon>Eukaryota</taxon>
        <taxon>Metazoa</taxon>
        <taxon>Chordata</taxon>
        <taxon>Craniata</taxon>
        <taxon>Vertebrata</taxon>
        <taxon>Euteleostomi</taxon>
        <taxon>Mammalia</taxon>
        <taxon>Eutheria</taxon>
        <taxon>Euarchontoglires</taxon>
        <taxon>Primates</taxon>
        <taxon>Haplorrhini</taxon>
        <taxon>Platyrrhini</taxon>
        <taxon>Cebidae</taxon>
        <taxon>Callitrichinae</taxon>
        <taxon>Saguinus</taxon>
    </lineage>
</organism>
<feature type="region of interest" description="Disordered" evidence="1">
    <location>
        <begin position="115"/>
        <end position="136"/>
    </location>
</feature>
<evidence type="ECO:0000256" key="1">
    <source>
        <dbReference type="SAM" id="MobiDB-lite"/>
    </source>
</evidence>
<accession>A0ABQ9U5I2</accession>
<comment type="caution">
    <text evidence="2">The sequence shown here is derived from an EMBL/GenBank/DDBJ whole genome shotgun (WGS) entry which is preliminary data.</text>
</comment>
<gene>
    <name evidence="2" type="ORF">P7K49_028834</name>
</gene>
<dbReference type="EMBL" id="JASSZA010000015">
    <property type="protein sequence ID" value="KAK2092306.1"/>
    <property type="molecule type" value="Genomic_DNA"/>
</dbReference>
<reference evidence="2 3" key="1">
    <citation type="submission" date="2023-05" db="EMBL/GenBank/DDBJ databases">
        <title>B98-5 Cell Line De Novo Hybrid Assembly: An Optical Mapping Approach.</title>
        <authorList>
            <person name="Kananen K."/>
            <person name="Auerbach J.A."/>
            <person name="Kautto E."/>
            <person name="Blachly J.S."/>
        </authorList>
    </citation>
    <scope>NUCLEOTIDE SEQUENCE [LARGE SCALE GENOMIC DNA]</scope>
    <source>
        <strain evidence="2">B95-8</strain>
        <tissue evidence="2">Cell line</tissue>
    </source>
</reference>
<keyword evidence="3" id="KW-1185">Reference proteome</keyword>
<feature type="region of interest" description="Disordered" evidence="1">
    <location>
        <begin position="142"/>
        <end position="161"/>
    </location>
</feature>
<dbReference type="Proteomes" id="UP001266305">
    <property type="component" value="Unassembled WGS sequence"/>
</dbReference>
<evidence type="ECO:0000313" key="2">
    <source>
        <dbReference type="EMBL" id="KAK2092306.1"/>
    </source>
</evidence>
<proteinExistence type="predicted"/>
<protein>
    <submittedName>
        <fullName evidence="2">Uncharacterized protein</fullName>
    </submittedName>
</protein>
<name>A0ABQ9U5I2_SAGOE</name>